<name>A0A9J6PA00_9PROT</name>
<feature type="domain" description="LpxI N-terminal" evidence="2">
    <location>
        <begin position="7"/>
        <end position="130"/>
    </location>
</feature>
<evidence type="ECO:0000259" key="2">
    <source>
        <dbReference type="Pfam" id="PF17930"/>
    </source>
</evidence>
<proteinExistence type="predicted"/>
<evidence type="ECO:0000259" key="1">
    <source>
        <dbReference type="Pfam" id="PF06230"/>
    </source>
</evidence>
<feature type="domain" description="LpxI C-terminal" evidence="1">
    <location>
        <begin position="136"/>
        <end position="273"/>
    </location>
</feature>
<dbReference type="InterPro" id="IPR010415">
    <property type="entry name" value="LpxI_C"/>
</dbReference>
<dbReference type="InterPro" id="IPR041255">
    <property type="entry name" value="LpxI_N"/>
</dbReference>
<dbReference type="Gene3D" id="3.40.140.80">
    <property type="match status" value="1"/>
</dbReference>
<evidence type="ECO:0000313" key="3">
    <source>
        <dbReference type="EMBL" id="MCP1335813.1"/>
    </source>
</evidence>
<reference evidence="3" key="1">
    <citation type="submission" date="2022-06" db="EMBL/GenBank/DDBJ databases">
        <title>Isolation and Genomics of Futiania mangrovii gen. nov., sp. nov., a Rare and Metabolically-versatile member in the Class Alphaproteobacteria.</title>
        <authorList>
            <person name="Liu L."/>
            <person name="Huang W.-C."/>
            <person name="Pan J."/>
            <person name="Li J."/>
            <person name="Huang Y."/>
            <person name="Du H."/>
            <person name="Liu Y."/>
            <person name="Li M."/>
        </authorList>
    </citation>
    <scope>NUCLEOTIDE SEQUENCE</scope>
    <source>
        <strain evidence="3">FT118</strain>
    </source>
</reference>
<accession>A0A9J6PA00</accession>
<sequence length="288" mass="28956">MTGGGPLGIVAGGGALPARLAAAARAAGRSVFVVALAGEGAEVDADATVGLGQVGRLFSLLRTAGCHEVAIAGYVSRPDLGDLKLDWTGIRLLPRLAPKLRGGDDALMRAIVGAFEDEGFRVVGPEEVAAPLLATECCLTVSSPDGADWADIARADAIVGALAPFDVGQGAVVARGIALAIEAVEGTDAMLARLADLPAHVRGTGKAARAGVLLKAAKHAQERRLDLPAIGPETVRRAAAAGLAGIALRAGDALILDRHDVIAAADAEGLFVVGYTAHDLSRHCGAGA</sequence>
<evidence type="ECO:0000313" key="4">
    <source>
        <dbReference type="Proteomes" id="UP001055804"/>
    </source>
</evidence>
<dbReference type="Pfam" id="PF17930">
    <property type="entry name" value="LpxI_N"/>
    <property type="match status" value="1"/>
</dbReference>
<dbReference type="GO" id="GO:0016787">
    <property type="term" value="F:hydrolase activity"/>
    <property type="evidence" value="ECO:0007669"/>
    <property type="project" value="UniProtKB-KW"/>
</dbReference>
<dbReference type="AlphaFoldDB" id="A0A9J6PA00"/>
<dbReference type="Pfam" id="PF06230">
    <property type="entry name" value="LpxI_C"/>
    <property type="match status" value="1"/>
</dbReference>
<dbReference type="InterPro" id="IPR053174">
    <property type="entry name" value="LpxI"/>
</dbReference>
<dbReference type="RefSeq" id="WP_269331743.1">
    <property type="nucleotide sequence ID" value="NZ_JAMZFT010000001.1"/>
</dbReference>
<dbReference type="Proteomes" id="UP001055804">
    <property type="component" value="Unassembled WGS sequence"/>
</dbReference>
<dbReference type="Gene3D" id="3.40.50.20">
    <property type="match status" value="1"/>
</dbReference>
<gene>
    <name evidence="3" type="primary">lpxI</name>
    <name evidence="3" type="ORF">NJQ99_05270</name>
</gene>
<dbReference type="EMBL" id="JAMZFT010000001">
    <property type="protein sequence ID" value="MCP1335813.1"/>
    <property type="molecule type" value="Genomic_DNA"/>
</dbReference>
<organism evidence="3 4">
    <name type="scientific">Futiania mangrovi</name>
    <dbReference type="NCBI Taxonomy" id="2959716"/>
    <lineage>
        <taxon>Bacteria</taxon>
        <taxon>Pseudomonadati</taxon>
        <taxon>Pseudomonadota</taxon>
        <taxon>Alphaproteobacteria</taxon>
        <taxon>Futianiales</taxon>
        <taxon>Futianiaceae</taxon>
        <taxon>Futiania</taxon>
    </lineage>
</organism>
<protein>
    <submittedName>
        <fullName evidence="3">UDP-2,3-diacylglucosamine diphosphatase LpxI</fullName>
        <ecNumber evidence="3">3.6.1.54</ecNumber>
    </submittedName>
</protein>
<dbReference type="PANTHER" id="PTHR39962:SF1">
    <property type="entry name" value="LPXI FAMILY PROTEIN"/>
    <property type="match status" value="1"/>
</dbReference>
<keyword evidence="4" id="KW-1185">Reference proteome</keyword>
<dbReference type="EC" id="3.6.1.54" evidence="3"/>
<dbReference type="PANTHER" id="PTHR39962">
    <property type="entry name" value="BLL4848 PROTEIN"/>
    <property type="match status" value="1"/>
</dbReference>
<comment type="caution">
    <text evidence="3">The sequence shown here is derived from an EMBL/GenBank/DDBJ whole genome shotgun (WGS) entry which is preliminary data.</text>
</comment>
<keyword evidence="3" id="KW-0378">Hydrolase</keyword>
<dbReference type="InterPro" id="IPR043167">
    <property type="entry name" value="LpxI_C_sf"/>
</dbReference>